<dbReference type="SUPFAM" id="SSF50978">
    <property type="entry name" value="WD40 repeat-like"/>
    <property type="match status" value="1"/>
</dbReference>
<feature type="compositionally biased region" description="Polar residues" evidence="4">
    <location>
        <begin position="417"/>
        <end position="432"/>
    </location>
</feature>
<evidence type="ECO:0000313" key="6">
    <source>
        <dbReference type="Proteomes" id="UP000036987"/>
    </source>
</evidence>
<organism evidence="5 6">
    <name type="scientific">Zostera marina</name>
    <name type="common">Eelgrass</name>
    <dbReference type="NCBI Taxonomy" id="29655"/>
    <lineage>
        <taxon>Eukaryota</taxon>
        <taxon>Viridiplantae</taxon>
        <taxon>Streptophyta</taxon>
        <taxon>Embryophyta</taxon>
        <taxon>Tracheophyta</taxon>
        <taxon>Spermatophyta</taxon>
        <taxon>Magnoliopsida</taxon>
        <taxon>Liliopsida</taxon>
        <taxon>Zosteraceae</taxon>
        <taxon>Zostera</taxon>
    </lineage>
</organism>
<keyword evidence="2" id="KW-0677">Repeat</keyword>
<dbReference type="GO" id="GO:0000423">
    <property type="term" value="P:mitophagy"/>
    <property type="evidence" value="ECO:0000318"/>
    <property type="project" value="GO_Central"/>
</dbReference>
<dbReference type="GO" id="GO:0080008">
    <property type="term" value="C:Cul4-RING E3 ubiquitin ligase complex"/>
    <property type="evidence" value="ECO:0000318"/>
    <property type="project" value="GO_Central"/>
</dbReference>
<dbReference type="OrthoDB" id="6363363at2759"/>
<keyword evidence="6" id="KW-1185">Reference proteome</keyword>
<comment type="caution">
    <text evidence="5">The sequence shown here is derived from an EMBL/GenBank/DDBJ whole genome shotgun (WGS) entry which is preliminary data.</text>
</comment>
<proteinExistence type="predicted"/>
<sequence>MKEKISDDGKSATTSTLYSCSQYVPGKDKMRSYASVRNVFQFLASREINRAKRVPRSFEAKSLPESKTDCVGVKYREVNVNRALISWVESESLKHLSAKYCPLLPPPRSTIAAAFSSDFKILASTHGDHTVKIIDCLTGHCLKVLSGHRRTPWVVRFHPVYPEILASGSLDHEVRLWDANTAYCIGFRDFYRPIASIAFHAHGHLLAVASGHKLYIWNYNRRESNPSVVLKTRRSLRAVHFHPHAAPFILTAEVNNLDSTDTALTLATTTGYLCYDPPAVFFTNIQSTSYMHGEGNTPFISPGPLSMKNHRETVWQNPHHETESVAIERPEFSFTDQRQAHLYSDNQHGIEITSMESQQHDIEITRMERQPSGTSNSLHLPDGEMGNSILMDGAGPIDSGSFTVMNTVEATEEQAGDTVQRSSRNFHPTTAPSPFEIREMTQQLPIRPDGTPHNFSGSIRSLDSQMLLRNVDNMQNCQILPSGDQPGWELPFLQGWLMGQTHAGLNAIFPSNDSLLENPSMVQGIISDALRSGLQPARGSIIHRHSYSHVLTPSASAEGMVHMDVQNDDLVRQSAHFNIASELAASVSSDSSTELPCTVKLRIWPYDVQRPSALLDPSTCRLTIPHAVLCSEMGAHFSPCGRFLAACVACILPHVELDPGSNSQSHHDAMETGTSPTRHPISGHRFIYELRVYSLEEATFGLVLVSRAIRAAHCLTSIQFSPTSEHILVAYGRRHSSLLKSFVTDGETRVHIYTILEVYRVSDMELVRVLPSAEDEVNVACFHPSPGYGLVYGTKEGRLRILQFLSQSEISSTRQNRRDSEFQTNAPE</sequence>
<dbReference type="GO" id="GO:0000045">
    <property type="term" value="P:autophagosome assembly"/>
    <property type="evidence" value="ECO:0000318"/>
    <property type="project" value="GO_Central"/>
</dbReference>
<evidence type="ECO:0000256" key="1">
    <source>
        <dbReference type="ARBA" id="ARBA00022574"/>
    </source>
</evidence>
<gene>
    <name evidence="5" type="ORF">ZOSMA_215G00040</name>
</gene>
<evidence type="ECO:0000313" key="5">
    <source>
        <dbReference type="EMBL" id="KMZ69370.1"/>
    </source>
</evidence>
<dbReference type="STRING" id="29655.A0A0K9PMA8"/>
<keyword evidence="1 3" id="KW-0853">WD repeat</keyword>
<evidence type="ECO:0000256" key="2">
    <source>
        <dbReference type="ARBA" id="ARBA00022737"/>
    </source>
</evidence>
<dbReference type="InterPro" id="IPR001680">
    <property type="entry name" value="WD40_rpt"/>
</dbReference>
<dbReference type="InterPro" id="IPR052596">
    <property type="entry name" value="AMBRA1_autophagy"/>
</dbReference>
<dbReference type="Gene3D" id="2.130.10.10">
    <property type="entry name" value="YVTN repeat-like/Quinoprotein amine dehydrogenase"/>
    <property type="match status" value="2"/>
</dbReference>
<dbReference type="InterPro" id="IPR036322">
    <property type="entry name" value="WD40_repeat_dom_sf"/>
</dbReference>
<evidence type="ECO:0000256" key="3">
    <source>
        <dbReference type="PROSITE-ProRule" id="PRU00221"/>
    </source>
</evidence>
<dbReference type="PROSITE" id="PS50294">
    <property type="entry name" value="WD_REPEATS_REGION"/>
    <property type="match status" value="1"/>
</dbReference>
<dbReference type="OMA" id="PHHETES"/>
<dbReference type="EMBL" id="LFYR01000773">
    <property type="protein sequence ID" value="KMZ69370.1"/>
    <property type="molecule type" value="Genomic_DNA"/>
</dbReference>
<dbReference type="SMART" id="SM00320">
    <property type="entry name" value="WD40"/>
    <property type="match status" value="4"/>
</dbReference>
<accession>A0A0K9PMA8</accession>
<dbReference type="GO" id="GO:1990756">
    <property type="term" value="F:ubiquitin-like ligase-substrate adaptor activity"/>
    <property type="evidence" value="ECO:0000318"/>
    <property type="project" value="GO_Central"/>
</dbReference>
<dbReference type="PANTHER" id="PTHR22874">
    <property type="entry name" value="ACTIVATING MOLECULE IN BECN1-REGULATED AUTOPHAGY PROTEIN 1"/>
    <property type="match status" value="1"/>
</dbReference>
<dbReference type="Pfam" id="PF00400">
    <property type="entry name" value="WD40"/>
    <property type="match status" value="1"/>
</dbReference>
<dbReference type="AlphaFoldDB" id="A0A0K9PMA8"/>
<name>A0A0K9PMA8_ZOSMR</name>
<protein>
    <submittedName>
        <fullName evidence="5">Uncharacterized protein</fullName>
    </submittedName>
</protein>
<dbReference type="PANTHER" id="PTHR22874:SF1">
    <property type="entry name" value="ACTIVATING MOLECULE IN BECN1-REGULATED AUTOPHAGY PROTEIN 1"/>
    <property type="match status" value="1"/>
</dbReference>
<dbReference type="PROSITE" id="PS00678">
    <property type="entry name" value="WD_REPEATS_1"/>
    <property type="match status" value="1"/>
</dbReference>
<dbReference type="Proteomes" id="UP000036987">
    <property type="component" value="Unassembled WGS sequence"/>
</dbReference>
<dbReference type="InterPro" id="IPR019775">
    <property type="entry name" value="WD40_repeat_CS"/>
</dbReference>
<feature type="region of interest" description="Disordered" evidence="4">
    <location>
        <begin position="414"/>
        <end position="433"/>
    </location>
</feature>
<evidence type="ECO:0000256" key="4">
    <source>
        <dbReference type="SAM" id="MobiDB-lite"/>
    </source>
</evidence>
<reference evidence="6" key="1">
    <citation type="journal article" date="2016" name="Nature">
        <title>The genome of the seagrass Zostera marina reveals angiosperm adaptation to the sea.</title>
        <authorList>
            <person name="Olsen J.L."/>
            <person name="Rouze P."/>
            <person name="Verhelst B."/>
            <person name="Lin Y.-C."/>
            <person name="Bayer T."/>
            <person name="Collen J."/>
            <person name="Dattolo E."/>
            <person name="De Paoli E."/>
            <person name="Dittami S."/>
            <person name="Maumus F."/>
            <person name="Michel G."/>
            <person name="Kersting A."/>
            <person name="Lauritano C."/>
            <person name="Lohaus R."/>
            <person name="Toepel M."/>
            <person name="Tonon T."/>
            <person name="Vanneste K."/>
            <person name="Amirebrahimi M."/>
            <person name="Brakel J."/>
            <person name="Bostroem C."/>
            <person name="Chovatia M."/>
            <person name="Grimwood J."/>
            <person name="Jenkins J.W."/>
            <person name="Jueterbock A."/>
            <person name="Mraz A."/>
            <person name="Stam W.T."/>
            <person name="Tice H."/>
            <person name="Bornberg-Bauer E."/>
            <person name="Green P.J."/>
            <person name="Pearson G.A."/>
            <person name="Procaccini G."/>
            <person name="Duarte C.M."/>
            <person name="Schmutz J."/>
            <person name="Reusch T.B.H."/>
            <person name="Van de Peer Y."/>
        </authorList>
    </citation>
    <scope>NUCLEOTIDE SEQUENCE [LARGE SCALE GENOMIC DNA]</scope>
    <source>
        <strain evidence="6">cv. Finnish</strain>
    </source>
</reference>
<dbReference type="InterPro" id="IPR015943">
    <property type="entry name" value="WD40/YVTN_repeat-like_dom_sf"/>
</dbReference>
<dbReference type="PROSITE" id="PS50082">
    <property type="entry name" value="WD_REPEATS_2"/>
    <property type="match status" value="1"/>
</dbReference>
<feature type="repeat" description="WD" evidence="3">
    <location>
        <begin position="145"/>
        <end position="181"/>
    </location>
</feature>